<sequence length="126" mass="14398">MSDSRNTTYGRQGLVFTETETPRTADKAWSSLRQKYDGGRQGLVFTETETPRTADKAWSSLRQKHHKHHGGRQGLVFTETDTTWRPARLGLQWSKCTMAAKKAWSSLRQTHNGLRQGSDFTETNKQ</sequence>
<organism evidence="2 3">
    <name type="scientific">Potamilus streckersoni</name>
    <dbReference type="NCBI Taxonomy" id="2493646"/>
    <lineage>
        <taxon>Eukaryota</taxon>
        <taxon>Metazoa</taxon>
        <taxon>Spiralia</taxon>
        <taxon>Lophotrochozoa</taxon>
        <taxon>Mollusca</taxon>
        <taxon>Bivalvia</taxon>
        <taxon>Autobranchia</taxon>
        <taxon>Heteroconchia</taxon>
        <taxon>Palaeoheterodonta</taxon>
        <taxon>Unionida</taxon>
        <taxon>Unionoidea</taxon>
        <taxon>Unionidae</taxon>
        <taxon>Ambleminae</taxon>
        <taxon>Lampsilini</taxon>
        <taxon>Potamilus</taxon>
    </lineage>
</organism>
<reference evidence="2" key="1">
    <citation type="journal article" date="2021" name="Genome Biol. Evol.">
        <title>A High-Quality Reference Genome for a Parasitic Bivalve with Doubly Uniparental Inheritance (Bivalvia: Unionida).</title>
        <authorList>
            <person name="Smith C.H."/>
        </authorList>
    </citation>
    <scope>NUCLEOTIDE SEQUENCE</scope>
    <source>
        <strain evidence="2">CHS0354</strain>
    </source>
</reference>
<evidence type="ECO:0000313" key="2">
    <source>
        <dbReference type="EMBL" id="KAK3601096.1"/>
    </source>
</evidence>
<dbReference type="Proteomes" id="UP001195483">
    <property type="component" value="Unassembled WGS sequence"/>
</dbReference>
<accession>A0AAE0W4E3</accession>
<comment type="caution">
    <text evidence="2">The sequence shown here is derived from an EMBL/GenBank/DDBJ whole genome shotgun (WGS) entry which is preliminary data.</text>
</comment>
<dbReference type="EMBL" id="JAEAOA010001465">
    <property type="protein sequence ID" value="KAK3601096.1"/>
    <property type="molecule type" value="Genomic_DNA"/>
</dbReference>
<evidence type="ECO:0000256" key="1">
    <source>
        <dbReference type="SAM" id="MobiDB-lite"/>
    </source>
</evidence>
<keyword evidence="3" id="KW-1185">Reference proteome</keyword>
<reference evidence="2" key="2">
    <citation type="journal article" date="2021" name="Genome Biol. Evol.">
        <title>Developing a high-quality reference genome for a parasitic bivalve with doubly uniparental inheritance (Bivalvia: Unionida).</title>
        <authorList>
            <person name="Smith C.H."/>
        </authorList>
    </citation>
    <scope>NUCLEOTIDE SEQUENCE</scope>
    <source>
        <strain evidence="2">CHS0354</strain>
        <tissue evidence="2">Mantle</tissue>
    </source>
</reference>
<gene>
    <name evidence="2" type="ORF">CHS0354_024814</name>
</gene>
<reference evidence="2" key="3">
    <citation type="submission" date="2023-05" db="EMBL/GenBank/DDBJ databases">
        <authorList>
            <person name="Smith C.H."/>
        </authorList>
    </citation>
    <scope>NUCLEOTIDE SEQUENCE</scope>
    <source>
        <strain evidence="2">CHS0354</strain>
        <tissue evidence="2">Mantle</tissue>
    </source>
</reference>
<feature type="compositionally biased region" description="Polar residues" evidence="1">
    <location>
        <begin position="1"/>
        <end position="10"/>
    </location>
</feature>
<name>A0AAE0W4E3_9BIVA</name>
<proteinExistence type="predicted"/>
<dbReference type="AlphaFoldDB" id="A0AAE0W4E3"/>
<protein>
    <submittedName>
        <fullName evidence="2">Uncharacterized protein</fullName>
    </submittedName>
</protein>
<feature type="region of interest" description="Disordered" evidence="1">
    <location>
        <begin position="1"/>
        <end position="23"/>
    </location>
</feature>
<evidence type="ECO:0000313" key="3">
    <source>
        <dbReference type="Proteomes" id="UP001195483"/>
    </source>
</evidence>